<keyword evidence="1" id="KW-0472">Membrane</keyword>
<keyword evidence="1" id="KW-0812">Transmembrane</keyword>
<proteinExistence type="predicted"/>
<dbReference type="InterPro" id="IPR052536">
    <property type="entry name" value="ABC-4_Integral_Memb_Prot"/>
</dbReference>
<feature type="non-terminal residue" evidence="2">
    <location>
        <position position="1"/>
    </location>
</feature>
<name>K1U4U2_9ZZZZ</name>
<dbReference type="PANTHER" id="PTHR46795">
    <property type="entry name" value="ABC TRANSPORTER PERMEASE-RELATED-RELATED"/>
    <property type="match status" value="1"/>
</dbReference>
<evidence type="ECO:0000313" key="2">
    <source>
        <dbReference type="EMBL" id="EKC80282.1"/>
    </source>
</evidence>
<reference evidence="2" key="1">
    <citation type="journal article" date="2013" name="Environ. Microbiol.">
        <title>Microbiota from the distal guts of lean and obese adolescents exhibit partial functional redundancy besides clear differences in community structure.</title>
        <authorList>
            <person name="Ferrer M."/>
            <person name="Ruiz A."/>
            <person name="Lanza F."/>
            <person name="Haange S.B."/>
            <person name="Oberbach A."/>
            <person name="Till H."/>
            <person name="Bargiela R."/>
            <person name="Campoy C."/>
            <person name="Segura M.T."/>
            <person name="Richter M."/>
            <person name="von Bergen M."/>
            <person name="Seifert J."/>
            <person name="Suarez A."/>
        </authorList>
    </citation>
    <scope>NUCLEOTIDE SEQUENCE</scope>
</reference>
<feature type="transmembrane region" description="Helical" evidence="1">
    <location>
        <begin position="222"/>
        <end position="246"/>
    </location>
</feature>
<keyword evidence="1" id="KW-1133">Transmembrane helix</keyword>
<feature type="non-terminal residue" evidence="2">
    <location>
        <position position="335"/>
    </location>
</feature>
<accession>K1U4U2</accession>
<gene>
    <name evidence="2" type="ORF">LEA_01547</name>
</gene>
<sequence length="335" mass="37659">RLSLVPFTFSIITSQNQNHLADYDIYIKEKYPNSHSCTYTIYQSTSSAFTSSIPGFTLYNAVIMPYSEFDLCISHSDYSALRSLLGYAPISLNENEYIVHCLSSFQGTFKTCAEQHSTLDIGDNNLSFAGICTEPLDQYDGYSNGNLFLLVVPDSVVGSLSTYYSKYSTLMDEPFSHAEYCEMQDVFPNLISLRSDSSSSLIKSSPVDYIDISDDIRQTNGFLYITSALPVLYIAIILSVSGFTVIASNVLCENLKASHDFRILKNIGYDIHTLEKITLYHLSAIFIIPLFSAVLFSFFISFTYCRSCGALYFVPFKKLLFCFFVSIIVFTLLYG</sequence>
<dbReference type="EMBL" id="AJWY01001076">
    <property type="protein sequence ID" value="EKC80282.1"/>
    <property type="molecule type" value="Genomic_DNA"/>
</dbReference>
<protein>
    <submittedName>
        <fullName evidence="2">Uncharacterized protein</fullName>
    </submittedName>
</protein>
<dbReference type="PANTHER" id="PTHR46795:SF3">
    <property type="entry name" value="ABC TRANSPORTER PERMEASE"/>
    <property type="match status" value="1"/>
</dbReference>
<comment type="caution">
    <text evidence="2">The sequence shown here is derived from an EMBL/GenBank/DDBJ whole genome shotgun (WGS) entry which is preliminary data.</text>
</comment>
<evidence type="ECO:0000256" key="1">
    <source>
        <dbReference type="SAM" id="Phobius"/>
    </source>
</evidence>
<feature type="transmembrane region" description="Helical" evidence="1">
    <location>
        <begin position="316"/>
        <end position="334"/>
    </location>
</feature>
<feature type="transmembrane region" description="Helical" evidence="1">
    <location>
        <begin position="279"/>
        <end position="304"/>
    </location>
</feature>
<dbReference type="AlphaFoldDB" id="K1U4U2"/>
<organism evidence="2">
    <name type="scientific">human gut metagenome</name>
    <dbReference type="NCBI Taxonomy" id="408170"/>
    <lineage>
        <taxon>unclassified sequences</taxon>
        <taxon>metagenomes</taxon>
        <taxon>organismal metagenomes</taxon>
    </lineage>
</organism>